<accession>A0A2T1NAG2</accession>
<organism evidence="1 2">
    <name type="scientific">Mesoflavibacter zeaxanthinifaciens subsp. sabulilitoris</name>
    <dbReference type="NCBI Taxonomy" id="1520893"/>
    <lineage>
        <taxon>Bacteria</taxon>
        <taxon>Pseudomonadati</taxon>
        <taxon>Bacteroidota</taxon>
        <taxon>Flavobacteriia</taxon>
        <taxon>Flavobacteriales</taxon>
        <taxon>Flavobacteriaceae</taxon>
        <taxon>Mesoflavibacter</taxon>
    </lineage>
</organism>
<gene>
    <name evidence="1" type="ORF">C7H61_09255</name>
</gene>
<dbReference type="AlphaFoldDB" id="A0A2T1NAG2"/>
<comment type="caution">
    <text evidence="1">The sequence shown here is derived from an EMBL/GenBank/DDBJ whole genome shotgun (WGS) entry which is preliminary data.</text>
</comment>
<evidence type="ECO:0000313" key="2">
    <source>
        <dbReference type="Proteomes" id="UP000238430"/>
    </source>
</evidence>
<proteinExistence type="predicted"/>
<sequence length="186" mass="20306">MAVALENIGQEVCEPVSGIATKVYYALHSDFDTIVDPKDICGDNPAATFEELVNIPAPGHTLATGKQMWAIDIIEETGAVTSTMIGEKKRRLFENQVEIVIAGSQDKLLGFLRWIKNQSLLFFVEEFGSGNLRQLGSKRLAAYVDGIEHAIEAALDGNNSVTITLKDKQKWPAAIYEGDVVLTPQA</sequence>
<name>A0A2T1NAG2_9FLAO</name>
<dbReference type="OrthoDB" id="1353647at2"/>
<evidence type="ECO:0000313" key="1">
    <source>
        <dbReference type="EMBL" id="PSG89134.1"/>
    </source>
</evidence>
<keyword evidence="2" id="KW-1185">Reference proteome</keyword>
<protein>
    <submittedName>
        <fullName evidence="1">Uncharacterized protein</fullName>
    </submittedName>
</protein>
<dbReference type="EMBL" id="PXOT01000024">
    <property type="protein sequence ID" value="PSG89134.1"/>
    <property type="molecule type" value="Genomic_DNA"/>
</dbReference>
<dbReference type="RefSeq" id="WP_106679121.1">
    <property type="nucleotide sequence ID" value="NZ_JACHWV010000003.1"/>
</dbReference>
<dbReference type="Proteomes" id="UP000238430">
    <property type="component" value="Unassembled WGS sequence"/>
</dbReference>
<reference evidence="1 2" key="1">
    <citation type="submission" date="2018-03" db="EMBL/GenBank/DDBJ databases">
        <title>Mesoflavibacter sp. HG37 and Mesoflavibacter sp. HG96 sp.nov., two marine bacteria isolated from seawater of Western Pacific Ocean.</title>
        <authorList>
            <person name="Cheng H."/>
            <person name="Wu Y.-H."/>
            <person name="Guo L.-L."/>
            <person name="Xu X.-W."/>
        </authorList>
    </citation>
    <scope>NUCLEOTIDE SEQUENCE [LARGE SCALE GENOMIC DNA]</scope>
    <source>
        <strain evidence="1 2">KCTC 42117</strain>
    </source>
</reference>